<evidence type="ECO:0000313" key="14">
    <source>
        <dbReference type="Proteomes" id="UP001152885"/>
    </source>
</evidence>
<evidence type="ECO:0000256" key="12">
    <source>
        <dbReference type="SAM" id="MobiDB-lite"/>
    </source>
</evidence>
<keyword evidence="14" id="KW-1185">Reference proteome</keyword>
<dbReference type="PANTHER" id="PTHR31392">
    <property type="entry name" value="ALPHA-1,3-MANNOSYLTRANSFERASE MNN1-RELATED"/>
    <property type="match status" value="1"/>
</dbReference>
<proteinExistence type="inferred from homology"/>
<accession>A0A9W4TY95</accession>
<comment type="similarity">
    <text evidence="3">Belongs to the MNN1/MNT family.</text>
</comment>
<evidence type="ECO:0000256" key="11">
    <source>
        <dbReference type="ARBA" id="ARBA00023180"/>
    </source>
</evidence>
<evidence type="ECO:0000256" key="3">
    <source>
        <dbReference type="ARBA" id="ARBA00009105"/>
    </source>
</evidence>
<keyword evidence="6" id="KW-0812">Transmembrane</keyword>
<dbReference type="GO" id="GO:0000033">
    <property type="term" value="F:alpha-1,3-mannosyltransferase activity"/>
    <property type="evidence" value="ECO:0007669"/>
    <property type="project" value="TreeGrafter"/>
</dbReference>
<keyword evidence="5" id="KW-0808">Transferase</keyword>
<evidence type="ECO:0000313" key="13">
    <source>
        <dbReference type="EMBL" id="CAI5759863.1"/>
    </source>
</evidence>
<organism evidence="13 14">
    <name type="scientific">Candida verbasci</name>
    <dbReference type="NCBI Taxonomy" id="1227364"/>
    <lineage>
        <taxon>Eukaryota</taxon>
        <taxon>Fungi</taxon>
        <taxon>Dikarya</taxon>
        <taxon>Ascomycota</taxon>
        <taxon>Saccharomycotina</taxon>
        <taxon>Pichiomycetes</taxon>
        <taxon>Debaryomycetaceae</taxon>
        <taxon>Candida/Lodderomyces clade</taxon>
        <taxon>Candida</taxon>
    </lineage>
</organism>
<evidence type="ECO:0000256" key="9">
    <source>
        <dbReference type="ARBA" id="ARBA00023034"/>
    </source>
</evidence>
<keyword evidence="11" id="KW-0325">Glycoprotein</keyword>
<dbReference type="InterPro" id="IPR029044">
    <property type="entry name" value="Nucleotide-diphossugar_trans"/>
</dbReference>
<reference evidence="13" key="1">
    <citation type="submission" date="2022-12" db="EMBL/GenBank/DDBJ databases">
        <authorList>
            <person name="Brejova B."/>
        </authorList>
    </citation>
    <scope>NUCLEOTIDE SEQUENCE</scope>
</reference>
<dbReference type="AlphaFoldDB" id="A0A9W4TY95"/>
<dbReference type="GO" id="GO:0006493">
    <property type="term" value="P:protein O-linked glycosylation"/>
    <property type="evidence" value="ECO:0007669"/>
    <property type="project" value="TreeGrafter"/>
</dbReference>
<keyword evidence="4" id="KW-0328">Glycosyltransferase</keyword>
<evidence type="ECO:0000256" key="7">
    <source>
        <dbReference type="ARBA" id="ARBA00022968"/>
    </source>
</evidence>
<evidence type="ECO:0000256" key="5">
    <source>
        <dbReference type="ARBA" id="ARBA00022679"/>
    </source>
</evidence>
<comment type="pathway">
    <text evidence="2">Protein modification; protein glycosylation.</text>
</comment>
<comment type="caution">
    <text evidence="13">The sequence shown here is derived from an EMBL/GenBank/DDBJ whole genome shotgun (WGS) entry which is preliminary data.</text>
</comment>
<dbReference type="PANTHER" id="PTHR31392:SF1">
    <property type="entry name" value="ALPHA-1,3-MANNOSYLTRANSFERASE MNN1-RELATED"/>
    <property type="match status" value="1"/>
</dbReference>
<evidence type="ECO:0008006" key="15">
    <source>
        <dbReference type="Google" id="ProtNLM"/>
    </source>
</evidence>
<keyword evidence="7" id="KW-0735">Signal-anchor</keyword>
<evidence type="ECO:0000256" key="6">
    <source>
        <dbReference type="ARBA" id="ARBA00022692"/>
    </source>
</evidence>
<feature type="region of interest" description="Disordered" evidence="12">
    <location>
        <begin position="155"/>
        <end position="174"/>
    </location>
</feature>
<dbReference type="SUPFAM" id="SSF53448">
    <property type="entry name" value="Nucleotide-diphospho-sugar transferases"/>
    <property type="match status" value="1"/>
</dbReference>
<keyword evidence="9" id="KW-0333">Golgi apparatus</keyword>
<dbReference type="Pfam" id="PF11051">
    <property type="entry name" value="Mannosyl_trans3"/>
    <property type="match status" value="1"/>
</dbReference>
<evidence type="ECO:0000256" key="8">
    <source>
        <dbReference type="ARBA" id="ARBA00022989"/>
    </source>
</evidence>
<sequence length="618" mass="73165">MDQNWIFNPNEAFYIDYYSKDFEVYFHRYYDELKSKIGPQNLKETISEYEIRLINYAKKEYREYAVYQKLINQLTIARTFNKCYLNDDNERLKVDFLNKQKQFENKTAFEYTPHEYLIDVNDGFDFEHRVYPWLSFEMPIFERWTGESFYKPPNMRKLLNDKNQPPPKSKSESKSFLKNFKNSCNGKGIVLSIADKHVDHTVNLIHLLRALNNRLPIQIIYHNDVSTSTKSKLVTAAREDFSHLPQSFYKIQDKFPQDYLHPKSNGLPKQELWFINTANTIHENYKFKFRGFSNKILASLFNSFSEFILIDADTVMMQNPEFFFNLQGYKDTGTYFFKDRAVLQKRSANDGEFFKNMGPSVIDNLMFNIPLMTNYTIQRELFKGLTHYMESGLVVLNKDSHFSSILMMQKINFFPPISGKLYGDKEIFWLGFAINGDENYYFNQFNAASIGTITNDKERIKENGELPKSKELCSPHPGHINGEDGVTLLWMNSGFRYCHQSDQINFNKEITFKRRLKFLSTIDQFKSFYYNPLRIKQAIIPPFPSDLRARNNDEYEPSLGWSMDHEYCARYLWCAYSSIGGKFKYSKNDNLINGRFIEFSEFEQDLFNYYGDIWVGLE</sequence>
<name>A0A9W4TY95_9ASCO</name>
<dbReference type="Proteomes" id="UP001152885">
    <property type="component" value="Unassembled WGS sequence"/>
</dbReference>
<dbReference type="OrthoDB" id="430354at2759"/>
<dbReference type="Gene3D" id="3.90.550.10">
    <property type="entry name" value="Spore Coat Polysaccharide Biosynthesis Protein SpsA, Chain A"/>
    <property type="match status" value="1"/>
</dbReference>
<dbReference type="GO" id="GO:0000139">
    <property type="term" value="C:Golgi membrane"/>
    <property type="evidence" value="ECO:0007669"/>
    <property type="project" value="UniProtKB-SubCell"/>
</dbReference>
<evidence type="ECO:0000256" key="2">
    <source>
        <dbReference type="ARBA" id="ARBA00004922"/>
    </source>
</evidence>
<comment type="subcellular location">
    <subcellularLocation>
        <location evidence="1">Golgi apparatus membrane</location>
        <topology evidence="1">Single-pass type II membrane protein</topology>
    </subcellularLocation>
</comment>
<keyword evidence="10" id="KW-0472">Membrane</keyword>
<dbReference type="GO" id="GO:0046354">
    <property type="term" value="P:mannan biosynthetic process"/>
    <property type="evidence" value="ECO:0007669"/>
    <property type="project" value="UniProtKB-ARBA"/>
</dbReference>
<dbReference type="InterPro" id="IPR022751">
    <property type="entry name" value="Alpha_mannosyltransferase"/>
</dbReference>
<dbReference type="EMBL" id="CANTUO010000005">
    <property type="protein sequence ID" value="CAI5759863.1"/>
    <property type="molecule type" value="Genomic_DNA"/>
</dbReference>
<keyword evidence="8" id="KW-1133">Transmembrane helix</keyword>
<evidence type="ECO:0000256" key="4">
    <source>
        <dbReference type="ARBA" id="ARBA00022676"/>
    </source>
</evidence>
<protein>
    <recommendedName>
        <fullName evidence="15">Alpha-1,3-mannosyltransferase</fullName>
    </recommendedName>
</protein>
<evidence type="ECO:0000256" key="10">
    <source>
        <dbReference type="ARBA" id="ARBA00023136"/>
    </source>
</evidence>
<gene>
    <name evidence="13" type="ORF">CANVERA_P4375</name>
</gene>
<evidence type="ECO:0000256" key="1">
    <source>
        <dbReference type="ARBA" id="ARBA00004323"/>
    </source>
</evidence>